<dbReference type="Gene3D" id="3.90.640.10">
    <property type="entry name" value="Actin, Chain A, domain 4"/>
    <property type="match status" value="1"/>
</dbReference>
<dbReference type="InterPro" id="IPR013126">
    <property type="entry name" value="Hsp_70_fam"/>
</dbReference>
<protein>
    <recommendedName>
        <fullName evidence="7">Hsp70 family protein</fullName>
    </recommendedName>
</protein>
<dbReference type="GO" id="GO:0140662">
    <property type="term" value="F:ATP-dependent protein folding chaperone"/>
    <property type="evidence" value="ECO:0007669"/>
    <property type="project" value="InterPro"/>
</dbReference>
<dbReference type="Gene3D" id="1.25.40.10">
    <property type="entry name" value="Tetratricopeptide repeat domain"/>
    <property type="match status" value="1"/>
</dbReference>
<dbReference type="AlphaFoldDB" id="A0A4Y3QTA1"/>
<evidence type="ECO:0000256" key="1">
    <source>
        <dbReference type="ARBA" id="ARBA00022741"/>
    </source>
</evidence>
<proteinExistence type="predicted"/>
<keyword evidence="1" id="KW-0547">Nucleotide-binding</keyword>
<dbReference type="InterPro" id="IPR043129">
    <property type="entry name" value="ATPase_NBD"/>
</dbReference>
<sequence>MTGTGGRGRVSLGLDLGSTGLRAAYAPADPPGAGHDRVRVLEDSDAGVPWLLCERTAAGRLPVTFPSLKSALGSGRPVRDGGAEAAPEELMARALRTLRTRVEAAASAEVVRTVLSVPAGYGSAQRAALRSAAQRAGLAGPLLINDSAAAVIGHTAGGGSGTYLVLGTGYRGFELGLVRAVRRHYRALGYEGAEAPGARAFGEWVLAVVFPLLREHALLPGGAEPARADWHRMLRGACRLWERLDARAAPSGPVVELDLGFPRFHFGLPRAALDDYRQQQAARIQDRARTLFQQTGVEHSHVDAVLLAGRTTGIGRCALAPLGLPFVELDEAHLAHGAQLYAQQLERTQQSPEEEGALLPPDPSGDTLGGEPRLTATLLPAPGPDPAADPSPATPAQPDPAAAPPSPPSASAPPAPPSPSSPAHGREFLDEARRLAATGRTDEACALLREVLDETREVLDELLRRQDGTVSVPEQDTAPVPEPEQQTPVPEQEPGAAPPGPGPGPTGEAARRLAHARLLLGQRRWGQAVHASHAAWAGETARSAGAADVLEAMIDVHCEAAMAASGPEHFEQADSWLRCAYQHDSTNARVRGLLAERTYRHAAELHRRGTRREALEALRACLGWDPEHPGAQELLTLLQGPGIRPRGGV</sequence>
<dbReference type="SUPFAM" id="SSF53067">
    <property type="entry name" value="Actin-like ATPase domain"/>
    <property type="match status" value="1"/>
</dbReference>
<dbReference type="Pfam" id="PF00012">
    <property type="entry name" value="HSP70"/>
    <property type="match status" value="1"/>
</dbReference>
<dbReference type="OrthoDB" id="4253885at2"/>
<feature type="compositionally biased region" description="Low complexity" evidence="4">
    <location>
        <begin position="483"/>
        <end position="495"/>
    </location>
</feature>
<organism evidence="5 6">
    <name type="scientific">Streptomyces cacaoi</name>
    <dbReference type="NCBI Taxonomy" id="1898"/>
    <lineage>
        <taxon>Bacteria</taxon>
        <taxon>Bacillati</taxon>
        <taxon>Actinomycetota</taxon>
        <taxon>Actinomycetes</taxon>
        <taxon>Kitasatosporales</taxon>
        <taxon>Streptomycetaceae</taxon>
        <taxon>Streptomyces</taxon>
    </lineage>
</organism>
<gene>
    <name evidence="5" type="ORF">SCA03_10020</name>
</gene>
<evidence type="ECO:0000256" key="4">
    <source>
        <dbReference type="SAM" id="MobiDB-lite"/>
    </source>
</evidence>
<dbReference type="Gene3D" id="3.30.420.40">
    <property type="match status" value="2"/>
</dbReference>
<evidence type="ECO:0000313" key="5">
    <source>
        <dbReference type="EMBL" id="GEB48451.1"/>
    </source>
</evidence>
<feature type="compositionally biased region" description="Pro residues" evidence="4">
    <location>
        <begin position="381"/>
        <end position="420"/>
    </location>
</feature>
<dbReference type="RefSeq" id="WP_086817667.1">
    <property type="nucleotide sequence ID" value="NZ_BJMM01000003.1"/>
</dbReference>
<feature type="region of interest" description="Disordered" evidence="4">
    <location>
        <begin position="464"/>
        <end position="509"/>
    </location>
</feature>
<evidence type="ECO:0000313" key="6">
    <source>
        <dbReference type="Proteomes" id="UP000319210"/>
    </source>
</evidence>
<dbReference type="SUPFAM" id="SSF48452">
    <property type="entry name" value="TPR-like"/>
    <property type="match status" value="1"/>
</dbReference>
<reference evidence="5 6" key="1">
    <citation type="submission" date="2019-06" db="EMBL/GenBank/DDBJ databases">
        <title>Whole genome shotgun sequence of Streptomyces cacaoi subsp. cacaoi NBRC 12748.</title>
        <authorList>
            <person name="Hosoyama A."/>
            <person name="Uohara A."/>
            <person name="Ohji S."/>
            <person name="Ichikawa N."/>
        </authorList>
    </citation>
    <scope>NUCLEOTIDE SEQUENCE [LARGE SCALE GENOMIC DNA]</scope>
    <source>
        <strain evidence="5 6">NBRC 12748</strain>
    </source>
</reference>
<evidence type="ECO:0000256" key="3">
    <source>
        <dbReference type="ARBA" id="ARBA00023186"/>
    </source>
</evidence>
<keyword evidence="3" id="KW-0143">Chaperone</keyword>
<feature type="region of interest" description="Disordered" evidence="4">
    <location>
        <begin position="346"/>
        <end position="425"/>
    </location>
</feature>
<comment type="caution">
    <text evidence="5">The sequence shown here is derived from an EMBL/GenBank/DDBJ whole genome shotgun (WGS) entry which is preliminary data.</text>
</comment>
<dbReference type="Proteomes" id="UP000319210">
    <property type="component" value="Unassembled WGS sequence"/>
</dbReference>
<evidence type="ECO:0000256" key="2">
    <source>
        <dbReference type="ARBA" id="ARBA00022840"/>
    </source>
</evidence>
<accession>A0A4Y3QTA1</accession>
<evidence type="ECO:0008006" key="7">
    <source>
        <dbReference type="Google" id="ProtNLM"/>
    </source>
</evidence>
<keyword evidence="2" id="KW-0067">ATP-binding</keyword>
<dbReference type="EMBL" id="BJMM01000003">
    <property type="protein sequence ID" value="GEB48451.1"/>
    <property type="molecule type" value="Genomic_DNA"/>
</dbReference>
<dbReference type="GO" id="GO:0005524">
    <property type="term" value="F:ATP binding"/>
    <property type="evidence" value="ECO:0007669"/>
    <property type="project" value="UniProtKB-KW"/>
</dbReference>
<name>A0A4Y3QTA1_STRCI</name>
<keyword evidence="6" id="KW-1185">Reference proteome</keyword>
<dbReference type="InterPro" id="IPR011990">
    <property type="entry name" value="TPR-like_helical_dom_sf"/>
</dbReference>